<dbReference type="EMBL" id="JAPQFC010001385">
    <property type="protein sequence ID" value="MCY6525137.1"/>
    <property type="molecule type" value="Genomic_DNA"/>
</dbReference>
<dbReference type="Proteomes" id="UP001077788">
    <property type="component" value="Unassembled WGS sequence"/>
</dbReference>
<comment type="caution">
    <text evidence="1">The sequence shown here is derived from an EMBL/GenBank/DDBJ whole genome shotgun (WGS) entry which is preliminary data.</text>
</comment>
<sequence length="74" mass="8276">MFNGENRVLTSVNSLFAELWIKPGLWDDFEEYLVNSSARVANASAMEALAVSELTLVGWCWFGREQHAKIAVVS</sequence>
<reference evidence="1" key="1">
    <citation type="journal article" date="2021" name="Vet Sci">
        <title>O-Serogroups and Pathovirotypes of Escherichia coli Isolated from Post-Weaning Piglets Showing Diarrhoea and/or Oedema in South Korea.</title>
        <authorList>
            <person name="Byun J.W."/>
            <person name="Moon B.Y."/>
            <person name="Do K.H."/>
            <person name="Lee K."/>
            <person name="Lee H.Y."/>
            <person name="Kim W.I."/>
            <person name="So B."/>
            <person name="Lee W.K."/>
        </authorList>
    </citation>
    <scope>NUCLEOTIDE SEQUENCE</scope>
    <source>
        <strain evidence="1">84/14</strain>
    </source>
</reference>
<dbReference type="RefSeq" id="WP_267992558.1">
    <property type="nucleotide sequence ID" value="NZ_JAPQFC010001385.1"/>
</dbReference>
<protein>
    <submittedName>
        <fullName evidence="1">Uncharacterized protein</fullName>
    </submittedName>
</protein>
<dbReference type="AlphaFoldDB" id="A0A9Q4H7L5"/>
<feature type="non-terminal residue" evidence="1">
    <location>
        <position position="74"/>
    </location>
</feature>
<organism evidence="1 2">
    <name type="scientific">Actinobacillus pleuropneumoniae</name>
    <name type="common">Haemophilus pleuropneumoniae</name>
    <dbReference type="NCBI Taxonomy" id="715"/>
    <lineage>
        <taxon>Bacteria</taxon>
        <taxon>Pseudomonadati</taxon>
        <taxon>Pseudomonadota</taxon>
        <taxon>Gammaproteobacteria</taxon>
        <taxon>Pasteurellales</taxon>
        <taxon>Pasteurellaceae</taxon>
        <taxon>Actinobacillus</taxon>
    </lineage>
</organism>
<evidence type="ECO:0000313" key="1">
    <source>
        <dbReference type="EMBL" id="MCY6525137.1"/>
    </source>
</evidence>
<proteinExistence type="predicted"/>
<gene>
    <name evidence="1" type="ORF">OYG11_13145</name>
</gene>
<accession>A0A9Q4H7L5</accession>
<reference evidence="1" key="2">
    <citation type="submission" date="2022-12" db="EMBL/GenBank/DDBJ databases">
        <authorList>
            <person name="Kardos G."/>
            <person name="Sarkozi R."/>
            <person name="Laczko L."/>
            <person name="Marton S."/>
            <person name="Makrai L."/>
            <person name="Banyai K."/>
            <person name="Fodor L."/>
        </authorList>
    </citation>
    <scope>NUCLEOTIDE SEQUENCE</scope>
    <source>
        <strain evidence="1">84/14</strain>
    </source>
</reference>
<name>A0A9Q4H7L5_ACTPL</name>
<evidence type="ECO:0000313" key="2">
    <source>
        <dbReference type="Proteomes" id="UP001077788"/>
    </source>
</evidence>